<dbReference type="InterPro" id="IPR009081">
    <property type="entry name" value="PP-bd_ACP"/>
</dbReference>
<evidence type="ECO:0000313" key="6">
    <source>
        <dbReference type="EMBL" id="BBH88041.1"/>
    </source>
</evidence>
<dbReference type="Gene3D" id="3.30.559.30">
    <property type="entry name" value="Nonribosomal peptide synthetase, condensation domain"/>
    <property type="match status" value="1"/>
</dbReference>
<keyword evidence="2" id="KW-0596">Phosphopantetheine</keyword>
<dbReference type="Pfam" id="PF00668">
    <property type="entry name" value="Condensation"/>
    <property type="match status" value="1"/>
</dbReference>
<comment type="cofactor">
    <cofactor evidence="1">
        <name>pantetheine 4'-phosphate</name>
        <dbReference type="ChEBI" id="CHEBI:47942"/>
    </cofactor>
</comment>
<feature type="domain" description="Carrier" evidence="5">
    <location>
        <begin position="522"/>
        <end position="597"/>
    </location>
</feature>
<dbReference type="InterPro" id="IPR041464">
    <property type="entry name" value="TubC_N"/>
</dbReference>
<dbReference type="GO" id="GO:0016874">
    <property type="term" value="F:ligase activity"/>
    <property type="evidence" value="ECO:0007669"/>
    <property type="project" value="UniProtKB-KW"/>
</dbReference>
<dbReference type="InterPro" id="IPR044894">
    <property type="entry name" value="TubC_N_sf"/>
</dbReference>
<sequence length="624" mass="72241">MTLDHVLHAVQQRAIQLWVQHGELRFRAPKGAMTPELRAEIQRWKRELIAFLEPRLLLSRPEARYEPFPLTDMQLAYLFGRTGAWAYGKVAPYYYTEIDAYNLDPKRLERAIRRLVAHHDMLRAFVTLDGQQCVAERVPPYELPVLDLRGRSAAEVEEQLRIRRERLSHQVLDPHRPPLFTFCLTRLTDQQYRLHFGLDLLFCDAYSALLLCQQLRELYERPETELPEAGFLFRDWVEHLERQKEQERYRKAYAYWMERLEHLPAGLDLPLRLVEGPARFQRQRQELAVSRWQLLKRLAAQQGLTPSGLLLAAFAEVLMAGMKRRHFLLTLTLFNRPSIYAGIERLIGDFTSTLLIEVDGQGATFLERARLLQRRLWRDLEHAAVPGTVVLRELGKLRGETMIVPIVFSSGIYDQGGVSGDASQLLTAFGKTVYSISQTPQVALDHQVFERDGMLCFNWDTVEAAFPPGLLDRLFSRYCRLLTLLAEDKRSWQQSEFSFLQEEVLWTPACKQQPAPRHNAEPPVNELEKTLYAIFCAVLQREEIGVQQNFFEIGANSLLLVQAQGQICRQLGREISVLILFEYPTIRSLAAFLSQDQVIDEAAHTGQHRAARRRQALQYTRKRG</sequence>
<evidence type="ECO:0000256" key="4">
    <source>
        <dbReference type="ARBA" id="ARBA00022598"/>
    </source>
</evidence>
<dbReference type="FunFam" id="3.30.559.30:FF:000006">
    <property type="entry name" value="Yersiniabactin polyketide/non-ribosomal peptide synthetase"/>
    <property type="match status" value="1"/>
</dbReference>
<dbReference type="SMART" id="SM00823">
    <property type="entry name" value="PKS_PP"/>
    <property type="match status" value="1"/>
</dbReference>
<evidence type="ECO:0000256" key="3">
    <source>
        <dbReference type="ARBA" id="ARBA00022553"/>
    </source>
</evidence>
<proteinExistence type="predicted"/>
<dbReference type="Pfam" id="PF00550">
    <property type="entry name" value="PP-binding"/>
    <property type="match status" value="1"/>
</dbReference>
<dbReference type="PANTHER" id="PTHR45527:SF10">
    <property type="entry name" value="PYOCHELIN SYNTHASE PCHF"/>
    <property type="match status" value="1"/>
</dbReference>
<dbReference type="GO" id="GO:0044550">
    <property type="term" value="P:secondary metabolite biosynthetic process"/>
    <property type="evidence" value="ECO:0007669"/>
    <property type="project" value="TreeGrafter"/>
</dbReference>
<dbReference type="Gene3D" id="1.10.10.1830">
    <property type="entry name" value="Non-ribosomal peptide synthase, adenylation domain"/>
    <property type="match status" value="1"/>
</dbReference>
<dbReference type="InterPro" id="IPR036736">
    <property type="entry name" value="ACP-like_sf"/>
</dbReference>
<name>A0A455SL65_9CHLR</name>
<dbReference type="InterPro" id="IPR001242">
    <property type="entry name" value="Condensation_dom"/>
</dbReference>
<dbReference type="SUPFAM" id="SSF47336">
    <property type="entry name" value="ACP-like"/>
    <property type="match status" value="1"/>
</dbReference>
<evidence type="ECO:0000256" key="1">
    <source>
        <dbReference type="ARBA" id="ARBA00001957"/>
    </source>
</evidence>
<dbReference type="GO" id="GO:0043041">
    <property type="term" value="P:amino acid activation for nonribosomal peptide biosynthetic process"/>
    <property type="evidence" value="ECO:0007669"/>
    <property type="project" value="TreeGrafter"/>
</dbReference>
<dbReference type="PANTHER" id="PTHR45527">
    <property type="entry name" value="NONRIBOSOMAL PEPTIDE SYNTHETASE"/>
    <property type="match status" value="1"/>
</dbReference>
<accession>A0A455SL65</accession>
<dbReference type="InterPro" id="IPR023213">
    <property type="entry name" value="CAT-like_dom_sf"/>
</dbReference>
<dbReference type="Gene3D" id="3.30.559.10">
    <property type="entry name" value="Chloramphenicol acetyltransferase-like domain"/>
    <property type="match status" value="1"/>
</dbReference>
<dbReference type="Pfam" id="PF18563">
    <property type="entry name" value="TubC_N"/>
    <property type="match status" value="1"/>
</dbReference>
<dbReference type="GO" id="GO:0005737">
    <property type="term" value="C:cytoplasm"/>
    <property type="evidence" value="ECO:0007669"/>
    <property type="project" value="TreeGrafter"/>
</dbReference>
<dbReference type="FunFam" id="3.30.559.10:FF:000023">
    <property type="entry name" value="Non-ribosomal peptide synthetase"/>
    <property type="match status" value="1"/>
</dbReference>
<dbReference type="GO" id="GO:0031177">
    <property type="term" value="F:phosphopantetheine binding"/>
    <property type="evidence" value="ECO:0007669"/>
    <property type="project" value="InterPro"/>
</dbReference>
<dbReference type="InterPro" id="IPR020806">
    <property type="entry name" value="PKS_PP-bd"/>
</dbReference>
<protein>
    <recommendedName>
        <fullName evidence="5">Carrier domain-containing protein</fullName>
    </recommendedName>
</protein>
<dbReference type="EMBL" id="AP019376">
    <property type="protein sequence ID" value="BBH88041.1"/>
    <property type="molecule type" value="Genomic_DNA"/>
</dbReference>
<dbReference type="PROSITE" id="PS50075">
    <property type="entry name" value="CARRIER"/>
    <property type="match status" value="1"/>
</dbReference>
<organism evidence="6">
    <name type="scientific">Thermosporothrix sp. COM3</name>
    <dbReference type="NCBI Taxonomy" id="2490863"/>
    <lineage>
        <taxon>Bacteria</taxon>
        <taxon>Bacillati</taxon>
        <taxon>Chloroflexota</taxon>
        <taxon>Ktedonobacteria</taxon>
        <taxon>Ktedonobacterales</taxon>
        <taxon>Thermosporotrichaceae</taxon>
        <taxon>Thermosporothrix</taxon>
    </lineage>
</organism>
<dbReference type="GO" id="GO:0008610">
    <property type="term" value="P:lipid biosynthetic process"/>
    <property type="evidence" value="ECO:0007669"/>
    <property type="project" value="UniProtKB-ARBA"/>
</dbReference>
<evidence type="ECO:0000256" key="2">
    <source>
        <dbReference type="ARBA" id="ARBA00022450"/>
    </source>
</evidence>
<dbReference type="Gene3D" id="1.10.1200.10">
    <property type="entry name" value="ACP-like"/>
    <property type="match status" value="1"/>
</dbReference>
<reference evidence="6" key="1">
    <citation type="submission" date="2018-12" db="EMBL/GenBank/DDBJ databases">
        <title>Novel natural products biosynthetic potential of the class Ktedonobacteria.</title>
        <authorList>
            <person name="Zheng Y."/>
            <person name="Saitou A."/>
            <person name="Wang C.M."/>
            <person name="Toyoda A."/>
            <person name="Minakuchi Y."/>
            <person name="Sekiguchi Y."/>
            <person name="Ueda K."/>
            <person name="Takano H."/>
            <person name="Sakai Y."/>
            <person name="Yokota A."/>
            <person name="Yabe S."/>
        </authorList>
    </citation>
    <scope>NUCLEOTIDE SEQUENCE</scope>
    <source>
        <strain evidence="6">COM3</strain>
    </source>
</reference>
<keyword evidence="3" id="KW-0597">Phosphoprotein</keyword>
<dbReference type="SUPFAM" id="SSF52777">
    <property type="entry name" value="CoA-dependent acyltransferases"/>
    <property type="match status" value="2"/>
</dbReference>
<gene>
    <name evidence="6" type="ORF">KTC_27920</name>
</gene>
<evidence type="ECO:0000259" key="5">
    <source>
        <dbReference type="PROSITE" id="PS50075"/>
    </source>
</evidence>
<dbReference type="CDD" id="cd19535">
    <property type="entry name" value="Cyc_NRPS"/>
    <property type="match status" value="1"/>
</dbReference>
<dbReference type="InterPro" id="IPR057737">
    <property type="entry name" value="Condensation_MtbB-like"/>
</dbReference>
<dbReference type="AlphaFoldDB" id="A0A455SL65"/>
<keyword evidence="4" id="KW-0436">Ligase</keyword>